<dbReference type="AlphaFoldDB" id="A0A7X3IKR6"/>
<accession>A0A7X3IKR6</accession>
<dbReference type="Pfam" id="PF10138">
    <property type="entry name" value="vWA-TerF-like"/>
    <property type="match status" value="2"/>
</dbReference>
<dbReference type="EMBL" id="WUBI01000003">
    <property type="protein sequence ID" value="MWV45738.1"/>
    <property type="molecule type" value="Genomic_DNA"/>
</dbReference>
<name>A0A7X3IKR6_9BACL</name>
<feature type="domain" description="VWFA" evidence="1">
    <location>
        <begin position="35"/>
        <end position="236"/>
    </location>
</feature>
<protein>
    <submittedName>
        <fullName evidence="2">Copine-1</fullName>
    </submittedName>
</protein>
<dbReference type="SUPFAM" id="SSF53300">
    <property type="entry name" value="vWA-like"/>
    <property type="match status" value="1"/>
</dbReference>
<keyword evidence="3" id="KW-1185">Reference proteome</keyword>
<dbReference type="InterPro" id="IPR002035">
    <property type="entry name" value="VWF_A"/>
</dbReference>
<dbReference type="InterPro" id="IPR036465">
    <property type="entry name" value="vWFA_dom_sf"/>
</dbReference>
<organism evidence="2 3">
    <name type="scientific">Paenibacillus dendrobii</name>
    <dbReference type="NCBI Taxonomy" id="2691084"/>
    <lineage>
        <taxon>Bacteria</taxon>
        <taxon>Bacillati</taxon>
        <taxon>Bacillota</taxon>
        <taxon>Bacilli</taxon>
        <taxon>Bacillales</taxon>
        <taxon>Paenibacillaceae</taxon>
        <taxon>Paenibacillus</taxon>
    </lineage>
</organism>
<gene>
    <name evidence="2" type="ORF">GRF59_19160</name>
</gene>
<dbReference type="PROSITE" id="PS50234">
    <property type="entry name" value="VWFA"/>
    <property type="match status" value="1"/>
</dbReference>
<dbReference type="Gene3D" id="3.40.50.410">
    <property type="entry name" value="von Willebrand factor, type A domain"/>
    <property type="match status" value="1"/>
</dbReference>
<evidence type="ECO:0000313" key="2">
    <source>
        <dbReference type="EMBL" id="MWV45738.1"/>
    </source>
</evidence>
<reference evidence="2 3" key="1">
    <citation type="submission" date="2019-12" db="EMBL/GenBank/DDBJ databases">
        <title>Paenibacillus sp. nov., an endophytic bacterium isolated from the stem of Dendrobium.</title>
        <authorList>
            <person name="Zhao R."/>
        </authorList>
    </citation>
    <scope>NUCLEOTIDE SEQUENCE [LARGE SCALE GENOMIC DNA]</scope>
    <source>
        <strain evidence="2 3">HJL G12</strain>
    </source>
</reference>
<sequence>MSIDLQKKAREQLIDLSKKASISLAKKGLQGQTARVALALDISGSMTNLYKTGIVQKVTERTLGLSMNFDDNGAADVFLFGLKDYEVGEIQQENFYDFVNRNIYTKYRLENGTNYAGVMRRIVNYYFPGSLSMKKSGIFGMGKKEIYIDRSSYLNQEPVYVIFVTDGNCFDHQETAEMVVRSAELGIFWQFVGVGDERFEFLKALDHLQGRFIDNANFFQIKNLGQISDDELYDRLLNEFPSWIQEAKTKSLIK</sequence>
<evidence type="ECO:0000313" key="3">
    <source>
        <dbReference type="Proteomes" id="UP000460318"/>
    </source>
</evidence>
<evidence type="ECO:0000259" key="1">
    <source>
        <dbReference type="PROSITE" id="PS50234"/>
    </source>
</evidence>
<dbReference type="InterPro" id="IPR019303">
    <property type="entry name" value="vWA_TerF_C"/>
</dbReference>
<dbReference type="Proteomes" id="UP000460318">
    <property type="component" value="Unassembled WGS sequence"/>
</dbReference>
<dbReference type="RefSeq" id="WP_160499337.1">
    <property type="nucleotide sequence ID" value="NZ_WUBI01000003.1"/>
</dbReference>
<proteinExistence type="predicted"/>
<comment type="caution">
    <text evidence="2">The sequence shown here is derived from an EMBL/GenBank/DDBJ whole genome shotgun (WGS) entry which is preliminary data.</text>
</comment>